<dbReference type="InterPro" id="IPR010131">
    <property type="entry name" value="MdtP/NodT-like"/>
</dbReference>
<sequence>MPTRTLRSPSSPPTMASSILLVLLAGAASAQAPLTEARYAEQVVAASLEARIAEAEAAVGRASAVGVGRWPHPTLEWQREKATSGATDAASQDIFNVSLPLVLSGRLGLESDAAARGAQAAEANLARARGELRHEAVRTFVAALAAQERRIILEESVSALRRLAEAIAVRERAGEAAGYDRLRIETETATVEDALSGAVLDERQARAQALRLLGPGAKALPPLQGPLAPERSLPAATQLLAELETRRADARALELEAQGARTARRAAARGWIPEPTVNAGAQLLNVGQPGAGAGYVVGLTLPLPLFERRQGQEAQAEARRQLAEARRAALLHAARSHLSAMLEDVAGRRERRVRQREGVLSRAEELRRIAHAAYRGGSADLLVLVDAERTVREARLTAVDLAVGVAEAEATLFLLSGAWDGADVRSAQP</sequence>
<dbReference type="AlphaFoldDB" id="A0A3A8NPA9"/>
<dbReference type="InterPro" id="IPR003423">
    <property type="entry name" value="OMP_efflux"/>
</dbReference>
<dbReference type="EMBL" id="RAWG01000025">
    <property type="protein sequence ID" value="RKH46217.1"/>
    <property type="molecule type" value="Genomic_DNA"/>
</dbReference>
<accession>A0A3A8NPA9</accession>
<dbReference type="Proteomes" id="UP000273405">
    <property type="component" value="Unassembled WGS sequence"/>
</dbReference>
<dbReference type="GO" id="GO:0015562">
    <property type="term" value="F:efflux transmembrane transporter activity"/>
    <property type="evidence" value="ECO:0007669"/>
    <property type="project" value="InterPro"/>
</dbReference>
<proteinExistence type="inferred from homology"/>
<evidence type="ECO:0000256" key="2">
    <source>
        <dbReference type="SAM" id="SignalP"/>
    </source>
</evidence>
<evidence type="ECO:0000256" key="1">
    <source>
        <dbReference type="ARBA" id="ARBA00007613"/>
    </source>
</evidence>
<comment type="similarity">
    <text evidence="1">Belongs to the outer membrane factor (OMF) (TC 1.B.17) family.</text>
</comment>
<dbReference type="Pfam" id="PF02321">
    <property type="entry name" value="OEP"/>
    <property type="match status" value="1"/>
</dbReference>
<dbReference type="PANTHER" id="PTHR30203">
    <property type="entry name" value="OUTER MEMBRANE CATION EFFLUX PROTEIN"/>
    <property type="match status" value="1"/>
</dbReference>
<reference evidence="4" key="1">
    <citation type="submission" date="2018-09" db="EMBL/GenBank/DDBJ databases">
        <authorList>
            <person name="Livingstone P.G."/>
            <person name="Whitworth D.E."/>
        </authorList>
    </citation>
    <scope>NUCLEOTIDE SEQUENCE [LARGE SCALE GENOMIC DNA]</scope>
    <source>
        <strain evidence="4">CA040B</strain>
    </source>
</reference>
<organism evidence="3 4">
    <name type="scientific">Corallococcus sicarius</name>
    <dbReference type="NCBI Taxonomy" id="2316726"/>
    <lineage>
        <taxon>Bacteria</taxon>
        <taxon>Pseudomonadati</taxon>
        <taxon>Myxococcota</taxon>
        <taxon>Myxococcia</taxon>
        <taxon>Myxococcales</taxon>
        <taxon>Cystobacterineae</taxon>
        <taxon>Myxococcaceae</taxon>
        <taxon>Corallococcus</taxon>
    </lineage>
</organism>
<feature type="chain" id="PRO_5017430661" evidence="2">
    <location>
        <begin position="33"/>
        <end position="429"/>
    </location>
</feature>
<feature type="signal peptide" evidence="2">
    <location>
        <begin position="1"/>
        <end position="32"/>
    </location>
</feature>
<comment type="caution">
    <text evidence="3">The sequence shown here is derived from an EMBL/GenBank/DDBJ whole genome shotgun (WGS) entry which is preliminary data.</text>
</comment>
<keyword evidence="4" id="KW-1185">Reference proteome</keyword>
<dbReference type="SUPFAM" id="SSF56954">
    <property type="entry name" value="Outer membrane efflux proteins (OEP)"/>
    <property type="match status" value="1"/>
</dbReference>
<evidence type="ECO:0000313" key="4">
    <source>
        <dbReference type="Proteomes" id="UP000273405"/>
    </source>
</evidence>
<keyword evidence="2" id="KW-0732">Signal</keyword>
<evidence type="ECO:0000313" key="3">
    <source>
        <dbReference type="EMBL" id="RKH46217.1"/>
    </source>
</evidence>
<dbReference type="PANTHER" id="PTHR30203:SF24">
    <property type="entry name" value="BLR4935 PROTEIN"/>
    <property type="match status" value="1"/>
</dbReference>
<dbReference type="Gene3D" id="1.20.1600.10">
    <property type="entry name" value="Outer membrane efflux proteins (OEP)"/>
    <property type="match status" value="1"/>
</dbReference>
<name>A0A3A8NPA9_9BACT</name>
<gene>
    <name evidence="3" type="ORF">D7X12_05965</name>
</gene>
<protein>
    <submittedName>
        <fullName evidence="3">TolC family protein</fullName>
    </submittedName>
</protein>